<reference evidence="1 2" key="1">
    <citation type="submission" date="2017-07" db="EMBL/GenBank/DDBJ databases">
        <title>Genome Sequence of Sulfitobacter pseudonitzschiae Strain SMR1 Isolated from a culture of the Diatom Skeletonema marinoi.</title>
        <authorList>
            <person name="Topel M."/>
            <person name="Pinder M.I.M."/>
            <person name="Johansson O.N."/>
            <person name="Kourtchenko O."/>
            <person name="Godhe A."/>
            <person name="Clarke A.K."/>
        </authorList>
    </citation>
    <scope>NUCLEOTIDE SEQUENCE [LARGE SCALE GENOMIC DNA]</scope>
    <source>
        <strain evidence="1 2">SMR1</strain>
    </source>
</reference>
<name>A0A221K157_9RHOB</name>
<dbReference type="KEGG" id="spse:SULPSESMR1_01917"/>
<dbReference type="AlphaFoldDB" id="A0A221K157"/>
<organism evidence="1 2">
    <name type="scientific">Pseudosulfitobacter pseudonitzschiae</name>
    <dbReference type="NCBI Taxonomy" id="1402135"/>
    <lineage>
        <taxon>Bacteria</taxon>
        <taxon>Pseudomonadati</taxon>
        <taxon>Pseudomonadota</taxon>
        <taxon>Alphaproteobacteria</taxon>
        <taxon>Rhodobacterales</taxon>
        <taxon>Roseobacteraceae</taxon>
        <taxon>Pseudosulfitobacter</taxon>
    </lineage>
</organism>
<keyword evidence="2" id="KW-1185">Reference proteome</keyword>
<evidence type="ECO:0000313" key="1">
    <source>
        <dbReference type="EMBL" id="ASM72725.1"/>
    </source>
</evidence>
<sequence>MVVVVSQDVPSGSLIDAYAGLAGFHTDCYSAVVAGQVSLTDFVTAFYTTPLFRAERLVLRLAARAPSTDAQARAVADGTAERFAVWKVEARHNDEMILAERSGRTKSWFMVVAQDVDTQLLFGSVVVPVRSKSGAMVLGPVFDSLLGAHVLYSRALLAASTRRLPRTRT</sequence>
<dbReference type="Proteomes" id="UP000199754">
    <property type="component" value="Chromosome"/>
</dbReference>
<protein>
    <recommendedName>
        <fullName evidence="3">DUF2867 domain-containing protein</fullName>
    </recommendedName>
</protein>
<evidence type="ECO:0008006" key="3">
    <source>
        <dbReference type="Google" id="ProtNLM"/>
    </source>
</evidence>
<dbReference type="EMBL" id="CP022415">
    <property type="protein sequence ID" value="ASM72725.1"/>
    <property type="molecule type" value="Genomic_DNA"/>
</dbReference>
<proteinExistence type="predicted"/>
<gene>
    <name evidence="1" type="ORF">SULPSESMR1_01917</name>
</gene>
<accession>A0A221K157</accession>
<evidence type="ECO:0000313" key="2">
    <source>
        <dbReference type="Proteomes" id="UP000199754"/>
    </source>
</evidence>
<dbReference type="RefSeq" id="WP_089420589.1">
    <property type="nucleotide sequence ID" value="NZ_CP022415.1"/>
</dbReference>
<dbReference type="OrthoDB" id="7406076at2"/>